<proteinExistence type="predicted"/>
<feature type="region of interest" description="Disordered" evidence="1">
    <location>
        <begin position="230"/>
        <end position="278"/>
    </location>
</feature>
<dbReference type="Gene3D" id="3.30.420.610">
    <property type="entry name" value="LOTUS domain-like"/>
    <property type="match status" value="1"/>
</dbReference>
<evidence type="ECO:0000313" key="4">
    <source>
        <dbReference type="Proteomes" id="UP001501803"/>
    </source>
</evidence>
<dbReference type="EMBL" id="BAABCN010000012">
    <property type="protein sequence ID" value="GAA3888139.1"/>
    <property type="molecule type" value="Genomic_DNA"/>
</dbReference>
<evidence type="ECO:0000313" key="3">
    <source>
        <dbReference type="EMBL" id="GAA3888139.1"/>
    </source>
</evidence>
<dbReference type="Gene3D" id="3.40.50.1010">
    <property type="entry name" value="5'-nuclease"/>
    <property type="match status" value="1"/>
</dbReference>
<dbReference type="PROSITE" id="PS51644">
    <property type="entry name" value="HTH_OST"/>
    <property type="match status" value="1"/>
</dbReference>
<dbReference type="Proteomes" id="UP001501803">
    <property type="component" value="Unassembled WGS sequence"/>
</dbReference>
<dbReference type="Pfam" id="PF01936">
    <property type="entry name" value="NYN"/>
    <property type="match status" value="1"/>
</dbReference>
<dbReference type="PANTHER" id="PTHR35811:SF1">
    <property type="entry name" value="HTH OST-TYPE DOMAIN-CONTAINING PROTEIN"/>
    <property type="match status" value="1"/>
</dbReference>
<dbReference type="Pfam" id="PF12872">
    <property type="entry name" value="OST-HTH"/>
    <property type="match status" value="1"/>
</dbReference>
<dbReference type="InterPro" id="IPR025605">
    <property type="entry name" value="OST-HTH/LOTUS_dom"/>
</dbReference>
<dbReference type="CDD" id="cd10146">
    <property type="entry name" value="LabA_like_C"/>
    <property type="match status" value="1"/>
</dbReference>
<dbReference type="RefSeq" id="WP_345068620.1">
    <property type="nucleotide sequence ID" value="NZ_BAABCN010000012.1"/>
</dbReference>
<protein>
    <submittedName>
        <fullName evidence="3">NYN domain-containing protein</fullName>
    </submittedName>
</protein>
<feature type="region of interest" description="Disordered" evidence="1">
    <location>
        <begin position="192"/>
        <end position="213"/>
    </location>
</feature>
<accession>A0ABP7KV48</accession>
<dbReference type="PANTHER" id="PTHR35811">
    <property type="entry name" value="SLR1870 PROTEIN"/>
    <property type="match status" value="1"/>
</dbReference>
<feature type="domain" description="HTH OST-type" evidence="2">
    <location>
        <begin position="278"/>
        <end position="355"/>
    </location>
</feature>
<name>A0ABP7KV48_9MICO</name>
<keyword evidence="4" id="KW-1185">Reference proteome</keyword>
<feature type="compositionally biased region" description="Basic and acidic residues" evidence="1">
    <location>
        <begin position="250"/>
        <end position="266"/>
    </location>
</feature>
<gene>
    <name evidence="3" type="ORF">GCM10022381_32570</name>
</gene>
<evidence type="ECO:0000259" key="2">
    <source>
        <dbReference type="PROSITE" id="PS51644"/>
    </source>
</evidence>
<reference evidence="4" key="1">
    <citation type="journal article" date="2019" name="Int. J. Syst. Evol. Microbiol.">
        <title>The Global Catalogue of Microorganisms (GCM) 10K type strain sequencing project: providing services to taxonomists for standard genome sequencing and annotation.</title>
        <authorList>
            <consortium name="The Broad Institute Genomics Platform"/>
            <consortium name="The Broad Institute Genome Sequencing Center for Infectious Disease"/>
            <person name="Wu L."/>
            <person name="Ma J."/>
        </authorList>
    </citation>
    <scope>NUCLEOTIDE SEQUENCE [LARGE SCALE GENOMIC DNA]</scope>
    <source>
        <strain evidence="4">JCM 17021</strain>
    </source>
</reference>
<organism evidence="3 4">
    <name type="scientific">Leifsonia kafniensis</name>
    <dbReference type="NCBI Taxonomy" id="475957"/>
    <lineage>
        <taxon>Bacteria</taxon>
        <taxon>Bacillati</taxon>
        <taxon>Actinomycetota</taxon>
        <taxon>Actinomycetes</taxon>
        <taxon>Micrococcales</taxon>
        <taxon>Microbacteriaceae</taxon>
        <taxon>Leifsonia</taxon>
    </lineage>
</organism>
<sequence>MAEQSRERVGVYIDFDNIVISRYSQLHGRTAWAKDRVRQHDSSKPDADPQVTERIKQATIDLAAILEYASSFGSIVISRAYADWSAAVNADYQQQLIDRAVDLVQLFPTVRSLKNGADIRLAVDVVEDVFRLDDLTHIVIVAGDSDYIPLAQRCKRLGRYVVGIGVSGATSSSLAAACDEFADYDTMPGISSSRSVPGITGNRSSPGTGGSRSVHTIEFVAPAASTGSAPIMTTDAAAPEPAKGRAAKGSAEKEADKQVDKQSDHEGSDDEERATPKERKAATALLLRAMELLAKNDLEWQHASAVKNQMRRMDPAFQEQALGYRQFSDFLKSRHNVVELEQESPSSPIMLRLRG</sequence>
<dbReference type="CDD" id="cd11297">
    <property type="entry name" value="PIN_LabA-like_N_1"/>
    <property type="match status" value="1"/>
</dbReference>
<comment type="caution">
    <text evidence="3">The sequence shown here is derived from an EMBL/GenBank/DDBJ whole genome shotgun (WGS) entry which is preliminary data.</text>
</comment>
<evidence type="ECO:0000256" key="1">
    <source>
        <dbReference type="SAM" id="MobiDB-lite"/>
    </source>
</evidence>
<dbReference type="InterPro" id="IPR041966">
    <property type="entry name" value="LOTUS-like"/>
</dbReference>
<dbReference type="InterPro" id="IPR021139">
    <property type="entry name" value="NYN"/>
</dbReference>